<keyword evidence="2" id="KW-0238">DNA-binding</keyword>
<keyword evidence="6" id="KW-1185">Reference proteome</keyword>
<dbReference type="Gene3D" id="1.10.10.10">
    <property type="entry name" value="Winged helix-like DNA-binding domain superfamily/Winged helix DNA-binding domain"/>
    <property type="match status" value="1"/>
</dbReference>
<dbReference type="Proteomes" id="UP000529417">
    <property type="component" value="Unassembled WGS sequence"/>
</dbReference>
<dbReference type="InterPro" id="IPR028978">
    <property type="entry name" value="Chorismate_lyase_/UTRA_dom_sf"/>
</dbReference>
<dbReference type="PRINTS" id="PR00035">
    <property type="entry name" value="HTHGNTR"/>
</dbReference>
<dbReference type="InterPro" id="IPR036388">
    <property type="entry name" value="WH-like_DNA-bd_sf"/>
</dbReference>
<dbReference type="AlphaFoldDB" id="A0A7Z0I072"/>
<dbReference type="InterPro" id="IPR000524">
    <property type="entry name" value="Tscrpt_reg_HTH_GntR"/>
</dbReference>
<dbReference type="Pfam" id="PF07702">
    <property type="entry name" value="UTRA"/>
    <property type="match status" value="1"/>
</dbReference>
<evidence type="ECO:0000259" key="4">
    <source>
        <dbReference type="PROSITE" id="PS50949"/>
    </source>
</evidence>
<keyword evidence="1" id="KW-0805">Transcription regulation</keyword>
<dbReference type="Pfam" id="PF00392">
    <property type="entry name" value="GntR"/>
    <property type="match status" value="1"/>
</dbReference>
<keyword evidence="3" id="KW-0804">Transcription</keyword>
<dbReference type="InterPro" id="IPR011663">
    <property type="entry name" value="UTRA"/>
</dbReference>
<evidence type="ECO:0000256" key="1">
    <source>
        <dbReference type="ARBA" id="ARBA00023015"/>
    </source>
</evidence>
<dbReference type="RefSeq" id="WP_179906148.1">
    <property type="nucleotide sequence ID" value="NZ_JACBXS010000019.1"/>
</dbReference>
<dbReference type="EMBL" id="JACBXS010000019">
    <property type="protein sequence ID" value="NYS25450.1"/>
    <property type="molecule type" value="Genomic_DNA"/>
</dbReference>
<feature type="domain" description="HTH gntR-type" evidence="4">
    <location>
        <begin position="4"/>
        <end position="72"/>
    </location>
</feature>
<evidence type="ECO:0000256" key="3">
    <source>
        <dbReference type="ARBA" id="ARBA00023163"/>
    </source>
</evidence>
<dbReference type="GO" id="GO:0003700">
    <property type="term" value="F:DNA-binding transcription factor activity"/>
    <property type="evidence" value="ECO:0007669"/>
    <property type="project" value="InterPro"/>
</dbReference>
<protein>
    <submittedName>
        <fullName evidence="5">UTRA domain-containing protein</fullName>
    </submittedName>
</protein>
<dbReference type="SMART" id="SM00345">
    <property type="entry name" value="HTH_GNTR"/>
    <property type="match status" value="1"/>
</dbReference>
<reference evidence="5 6" key="1">
    <citation type="journal article" date="2000" name="Arch. Microbiol.">
        <title>Rhodobaca bogoriensis gen. nov. and sp. nov., an alkaliphilic purple nonsulfur bacterium from African Rift Valley soda lakes.</title>
        <authorList>
            <person name="Milford A.D."/>
            <person name="Achenbach L.A."/>
            <person name="Jung D.O."/>
            <person name="Madigan M.T."/>
        </authorList>
    </citation>
    <scope>NUCLEOTIDE SEQUENCE [LARGE SCALE GENOMIC DNA]</scope>
    <source>
        <strain evidence="5 6">2376</strain>
    </source>
</reference>
<accession>A0A7Z0I072</accession>
<comment type="caution">
    <text evidence="5">The sequence shown here is derived from an EMBL/GenBank/DDBJ whole genome shotgun (WGS) entry which is preliminary data.</text>
</comment>
<evidence type="ECO:0000313" key="6">
    <source>
        <dbReference type="Proteomes" id="UP000529417"/>
    </source>
</evidence>
<gene>
    <name evidence="5" type="ORF">HUK65_10635</name>
</gene>
<dbReference type="InterPro" id="IPR050679">
    <property type="entry name" value="Bact_HTH_transcr_reg"/>
</dbReference>
<sequence>MRSPITWQSVQAEALRRLRAGLWTPGARIPDEAELARELGCARSTVNRALRELAAAGLLERRRKGGTRVPLTPVRKATFEIPIIRLDIEARGQCPGYRLIRQATEPLPKAEARAMRADPGAPFLHLLALHLADDRPFCAEDRWINPETPGLDGADFETLSANEWLVGNTLFSDGAIGFAATAATPELAALLDCAPDAPLLTITRSTRAGPRPITAVRLFYAPGHRLETRL</sequence>
<proteinExistence type="predicted"/>
<dbReference type="GO" id="GO:0003677">
    <property type="term" value="F:DNA binding"/>
    <property type="evidence" value="ECO:0007669"/>
    <property type="project" value="UniProtKB-KW"/>
</dbReference>
<dbReference type="SUPFAM" id="SSF46785">
    <property type="entry name" value="Winged helix' DNA-binding domain"/>
    <property type="match status" value="1"/>
</dbReference>
<dbReference type="Gene3D" id="3.40.1410.10">
    <property type="entry name" value="Chorismate lyase-like"/>
    <property type="match status" value="1"/>
</dbReference>
<dbReference type="PANTHER" id="PTHR44846">
    <property type="entry name" value="MANNOSYL-D-GLYCERATE TRANSPORT/METABOLISM SYSTEM REPRESSOR MNGR-RELATED"/>
    <property type="match status" value="1"/>
</dbReference>
<evidence type="ECO:0000256" key="2">
    <source>
        <dbReference type="ARBA" id="ARBA00023125"/>
    </source>
</evidence>
<evidence type="ECO:0000313" key="5">
    <source>
        <dbReference type="EMBL" id="NYS25450.1"/>
    </source>
</evidence>
<dbReference type="CDD" id="cd07377">
    <property type="entry name" value="WHTH_GntR"/>
    <property type="match status" value="1"/>
</dbReference>
<name>A0A7Z0I072_9RHOB</name>
<dbReference type="SUPFAM" id="SSF64288">
    <property type="entry name" value="Chorismate lyase-like"/>
    <property type="match status" value="1"/>
</dbReference>
<dbReference type="PROSITE" id="PS50949">
    <property type="entry name" value="HTH_GNTR"/>
    <property type="match status" value="1"/>
</dbReference>
<dbReference type="PANTHER" id="PTHR44846:SF16">
    <property type="entry name" value="TRANSCRIPTIONAL REGULATOR PHNF-RELATED"/>
    <property type="match status" value="1"/>
</dbReference>
<dbReference type="SMART" id="SM00866">
    <property type="entry name" value="UTRA"/>
    <property type="match status" value="1"/>
</dbReference>
<organism evidence="5 6">
    <name type="scientific">Rhabdonatronobacter sediminivivens</name>
    <dbReference type="NCBI Taxonomy" id="2743469"/>
    <lineage>
        <taxon>Bacteria</taxon>
        <taxon>Pseudomonadati</taxon>
        <taxon>Pseudomonadota</taxon>
        <taxon>Alphaproteobacteria</taxon>
        <taxon>Rhodobacterales</taxon>
        <taxon>Paracoccaceae</taxon>
        <taxon>Rhabdonatronobacter</taxon>
    </lineage>
</organism>
<dbReference type="InterPro" id="IPR036390">
    <property type="entry name" value="WH_DNA-bd_sf"/>
</dbReference>